<reference evidence="8" key="1">
    <citation type="submission" date="2020-05" db="EMBL/GenBank/DDBJ databases">
        <authorList>
            <person name="Chiriac C."/>
            <person name="Salcher M."/>
            <person name="Ghai R."/>
            <person name="Kavagutti S V."/>
        </authorList>
    </citation>
    <scope>NUCLEOTIDE SEQUENCE</scope>
</reference>
<dbReference type="CDD" id="cd02809">
    <property type="entry name" value="alpha_hydroxyacid_oxid_FMN"/>
    <property type="match status" value="1"/>
</dbReference>
<dbReference type="InterPro" id="IPR013785">
    <property type="entry name" value="Aldolase_TIM"/>
</dbReference>
<feature type="domain" description="FMN hydroxy acid dehydrogenase" evidence="6">
    <location>
        <begin position="39"/>
        <end position="414"/>
    </location>
</feature>
<evidence type="ECO:0000256" key="3">
    <source>
        <dbReference type="ARBA" id="ARBA00022643"/>
    </source>
</evidence>
<dbReference type="GO" id="GO:0016614">
    <property type="term" value="F:oxidoreductase activity, acting on CH-OH group of donors"/>
    <property type="evidence" value="ECO:0007669"/>
    <property type="project" value="UniProtKB-ARBA"/>
</dbReference>
<organism evidence="8">
    <name type="scientific">freshwater metagenome</name>
    <dbReference type="NCBI Taxonomy" id="449393"/>
    <lineage>
        <taxon>unclassified sequences</taxon>
        <taxon>metagenomes</taxon>
        <taxon>ecological metagenomes</taxon>
    </lineage>
</organism>
<keyword evidence="3" id="KW-0288">FMN</keyword>
<dbReference type="PROSITE" id="PS51349">
    <property type="entry name" value="FMN_HYDROXY_ACID_DH_2"/>
    <property type="match status" value="1"/>
</dbReference>
<dbReference type="AlphaFoldDB" id="A0A6J7SIA8"/>
<evidence type="ECO:0000256" key="1">
    <source>
        <dbReference type="ARBA" id="ARBA00001917"/>
    </source>
</evidence>
<evidence type="ECO:0000256" key="2">
    <source>
        <dbReference type="ARBA" id="ARBA00022630"/>
    </source>
</evidence>
<protein>
    <submittedName>
        <fullName evidence="8">Unannotated protein</fullName>
    </submittedName>
</protein>
<evidence type="ECO:0000259" key="6">
    <source>
        <dbReference type="PROSITE" id="PS51349"/>
    </source>
</evidence>
<keyword evidence="2" id="KW-0285">Flavoprotein</keyword>
<comment type="cofactor">
    <cofactor evidence="1">
        <name>FMN</name>
        <dbReference type="ChEBI" id="CHEBI:58210"/>
    </cofactor>
</comment>
<comment type="similarity">
    <text evidence="5">Belongs to the FMN-dependent alpha-hydroxy acid dehydrogenase family.</text>
</comment>
<dbReference type="EMBL" id="CAFBPU010000085">
    <property type="protein sequence ID" value="CAB5040793.1"/>
    <property type="molecule type" value="Genomic_DNA"/>
</dbReference>
<evidence type="ECO:0000313" key="7">
    <source>
        <dbReference type="EMBL" id="CAB4852242.1"/>
    </source>
</evidence>
<dbReference type="GO" id="GO:0010181">
    <property type="term" value="F:FMN binding"/>
    <property type="evidence" value="ECO:0007669"/>
    <property type="project" value="InterPro"/>
</dbReference>
<dbReference type="PIRSF" id="PIRSF000138">
    <property type="entry name" value="Al-hdrx_acd_dh"/>
    <property type="match status" value="1"/>
</dbReference>
<dbReference type="InterPro" id="IPR037396">
    <property type="entry name" value="FMN_HAD"/>
</dbReference>
<keyword evidence="4" id="KW-0560">Oxidoreductase</keyword>
<dbReference type="InterPro" id="IPR008259">
    <property type="entry name" value="FMN_hydac_DH_AS"/>
</dbReference>
<proteinExistence type="inferred from homology"/>
<name>A0A6J7SIA8_9ZZZZ</name>
<evidence type="ECO:0000256" key="4">
    <source>
        <dbReference type="ARBA" id="ARBA00023002"/>
    </source>
</evidence>
<dbReference type="InterPro" id="IPR012133">
    <property type="entry name" value="Alpha-hydoxy_acid_DH_FMN"/>
</dbReference>
<evidence type="ECO:0000313" key="8">
    <source>
        <dbReference type="EMBL" id="CAB5040793.1"/>
    </source>
</evidence>
<dbReference type="FunFam" id="3.20.20.70:FF:000029">
    <property type="entry name" value="L-lactate dehydrogenase"/>
    <property type="match status" value="1"/>
</dbReference>
<accession>A0A6J7SIA8</accession>
<dbReference type="Gene3D" id="3.20.20.70">
    <property type="entry name" value="Aldolase class I"/>
    <property type="match status" value="1"/>
</dbReference>
<dbReference type="PANTHER" id="PTHR10578">
    <property type="entry name" value="S -2-HYDROXY-ACID OXIDASE-RELATED"/>
    <property type="match status" value="1"/>
</dbReference>
<sequence length="417" mass="44173">MSAAERSRRGGLLRVALDQIARDLPDAPKAIAHRLSEEGRALRALNVEDLRRGASRALPGPAFDFIEGGGADEVTVARNRAAFGALELRPRVLRGVAAVSTATTVLGEPIALPLMGAPHGAGLLFHPDAETGLVRALQGAGTIPVVSVMASQTIEEIARAAPGPKWFQMYVWRDRGMTGELLRRARDTGGYGALVLTIDTPRLGPRERDARNGFVLPPRVTLRSLRGGVAHPRWSARVLRGPEIGLSNFAANDVASGAVYAFDAGLTWRDIAWFREEWPGPLVLKGILSPDDATKAVEIGVDAISVSNHGGRQLDHAPAAIAALPRVLEATGGAIEVYVDGGIRRGTDIAKALALGARACLTARPFLYGLATAGQAGVARAVELLRAELDMTMTLLGCASVDDLDRSFVGPVDQQQR</sequence>
<dbReference type="EMBL" id="CAFBIZ010000246">
    <property type="protein sequence ID" value="CAB4852242.1"/>
    <property type="molecule type" value="Genomic_DNA"/>
</dbReference>
<dbReference type="Pfam" id="PF01070">
    <property type="entry name" value="FMN_dh"/>
    <property type="match status" value="1"/>
</dbReference>
<dbReference type="PANTHER" id="PTHR10578:SF107">
    <property type="entry name" value="2-HYDROXYACID OXIDASE 1"/>
    <property type="match status" value="1"/>
</dbReference>
<dbReference type="InterPro" id="IPR000262">
    <property type="entry name" value="FMN-dep_DH"/>
</dbReference>
<gene>
    <name evidence="7" type="ORF">UFOPK3268_01570</name>
    <name evidence="8" type="ORF">UFOPK4150_02389</name>
</gene>
<evidence type="ECO:0000256" key="5">
    <source>
        <dbReference type="ARBA" id="ARBA00024042"/>
    </source>
</evidence>
<dbReference type="PROSITE" id="PS00557">
    <property type="entry name" value="FMN_HYDROXY_ACID_DH_1"/>
    <property type="match status" value="1"/>
</dbReference>
<dbReference type="SUPFAM" id="SSF51395">
    <property type="entry name" value="FMN-linked oxidoreductases"/>
    <property type="match status" value="1"/>
</dbReference>